<evidence type="ECO:0000313" key="1">
    <source>
        <dbReference type="EMBL" id="KAH7834036.1"/>
    </source>
</evidence>
<reference evidence="1 2" key="1">
    <citation type="journal article" date="2021" name="Hortic Res">
        <title>High-quality reference genome and annotation aids understanding of berry development for evergreen blueberry (Vaccinium darrowii).</title>
        <authorList>
            <person name="Yu J."/>
            <person name="Hulse-Kemp A.M."/>
            <person name="Babiker E."/>
            <person name="Staton M."/>
        </authorList>
    </citation>
    <scope>NUCLEOTIDE SEQUENCE [LARGE SCALE GENOMIC DNA]</scope>
    <source>
        <strain evidence="2">cv. NJ 8807/NJ 8810</strain>
        <tissue evidence="1">Young leaf</tissue>
    </source>
</reference>
<evidence type="ECO:0000313" key="2">
    <source>
        <dbReference type="Proteomes" id="UP000828048"/>
    </source>
</evidence>
<name>A0ACB7X017_9ERIC</name>
<sequence length="246" mass="27496">MEAKIKGLSHSAVEIQRAVCCSNERVYCDNFRTSMVDFHRSCSNCLFDLCLTCCREIREGCLQGGDNIGDKPLISSSDRNASSDSSTESSFDVDKKPKPGWEAKETGVIACPKERRGCGHDRLELKCMLPENWVSELKEKVEKLVESPMPETSKALCSCFNLNDLSVTAIDCLDWREVDMNIHQFFKRYSDGYGLLNVAAKLPKDMLKPDLGPKTHIAYGFAEELGRGDSVTKLQYDMSDAVCILL</sequence>
<accession>A0ACB7X017</accession>
<protein>
    <submittedName>
        <fullName evidence="1">Uncharacterized protein</fullName>
    </submittedName>
</protein>
<proteinExistence type="predicted"/>
<dbReference type="EMBL" id="CM037152">
    <property type="protein sequence ID" value="KAH7834036.1"/>
    <property type="molecule type" value="Genomic_DNA"/>
</dbReference>
<comment type="caution">
    <text evidence="1">The sequence shown here is derived from an EMBL/GenBank/DDBJ whole genome shotgun (WGS) entry which is preliminary data.</text>
</comment>
<gene>
    <name evidence="1" type="ORF">Vadar_012129</name>
</gene>
<organism evidence="1 2">
    <name type="scientific">Vaccinium darrowii</name>
    <dbReference type="NCBI Taxonomy" id="229202"/>
    <lineage>
        <taxon>Eukaryota</taxon>
        <taxon>Viridiplantae</taxon>
        <taxon>Streptophyta</taxon>
        <taxon>Embryophyta</taxon>
        <taxon>Tracheophyta</taxon>
        <taxon>Spermatophyta</taxon>
        <taxon>Magnoliopsida</taxon>
        <taxon>eudicotyledons</taxon>
        <taxon>Gunneridae</taxon>
        <taxon>Pentapetalae</taxon>
        <taxon>asterids</taxon>
        <taxon>Ericales</taxon>
        <taxon>Ericaceae</taxon>
        <taxon>Vaccinioideae</taxon>
        <taxon>Vaccinieae</taxon>
        <taxon>Vaccinium</taxon>
    </lineage>
</organism>
<dbReference type="Proteomes" id="UP000828048">
    <property type="component" value="Chromosome 2"/>
</dbReference>
<keyword evidence="2" id="KW-1185">Reference proteome</keyword>